<comment type="caution">
    <text evidence="1">The sequence shown here is derived from an EMBL/GenBank/DDBJ whole genome shotgun (WGS) entry which is preliminary data.</text>
</comment>
<dbReference type="Proteomes" id="UP001151760">
    <property type="component" value="Unassembled WGS sequence"/>
</dbReference>
<reference evidence="1" key="2">
    <citation type="submission" date="2022-01" db="EMBL/GenBank/DDBJ databases">
        <authorList>
            <person name="Yamashiro T."/>
            <person name="Shiraishi A."/>
            <person name="Satake H."/>
            <person name="Nakayama K."/>
        </authorList>
    </citation>
    <scope>NUCLEOTIDE SEQUENCE</scope>
</reference>
<keyword evidence="2" id="KW-1185">Reference proteome</keyword>
<protein>
    <submittedName>
        <fullName evidence="1">Uncharacterized protein</fullName>
    </submittedName>
</protein>
<evidence type="ECO:0000313" key="1">
    <source>
        <dbReference type="EMBL" id="GJT90676.1"/>
    </source>
</evidence>
<gene>
    <name evidence="1" type="ORF">Tco_1079521</name>
</gene>
<dbReference type="EMBL" id="BQNB010019943">
    <property type="protein sequence ID" value="GJT90676.1"/>
    <property type="molecule type" value="Genomic_DNA"/>
</dbReference>
<proteinExistence type="predicted"/>
<accession>A0ABQ5HS35</accession>
<name>A0ABQ5HS35_9ASTR</name>
<sequence length="172" mass="19925">MCKEEEKQKSIDTVEYEYGDIDLEFEEEDEDEDEDEYDGIYRELEEENIDNFDKEDFEQVEELKPLCVSSWIHPKSGETRHGIEVVARKDDAQVDFDDYTNLCLATRINLVFLVGMYMECHVLADGLKSLHAGGRVVSVLNAMKNMDGEILDLSMKLVFAILLRIKRESEKS</sequence>
<evidence type="ECO:0000313" key="2">
    <source>
        <dbReference type="Proteomes" id="UP001151760"/>
    </source>
</evidence>
<organism evidence="1 2">
    <name type="scientific">Tanacetum coccineum</name>
    <dbReference type="NCBI Taxonomy" id="301880"/>
    <lineage>
        <taxon>Eukaryota</taxon>
        <taxon>Viridiplantae</taxon>
        <taxon>Streptophyta</taxon>
        <taxon>Embryophyta</taxon>
        <taxon>Tracheophyta</taxon>
        <taxon>Spermatophyta</taxon>
        <taxon>Magnoliopsida</taxon>
        <taxon>eudicotyledons</taxon>
        <taxon>Gunneridae</taxon>
        <taxon>Pentapetalae</taxon>
        <taxon>asterids</taxon>
        <taxon>campanulids</taxon>
        <taxon>Asterales</taxon>
        <taxon>Asteraceae</taxon>
        <taxon>Asteroideae</taxon>
        <taxon>Anthemideae</taxon>
        <taxon>Anthemidinae</taxon>
        <taxon>Tanacetum</taxon>
    </lineage>
</organism>
<reference evidence="1" key="1">
    <citation type="journal article" date="2022" name="Int. J. Mol. Sci.">
        <title>Draft Genome of Tanacetum Coccineum: Genomic Comparison of Closely Related Tanacetum-Family Plants.</title>
        <authorList>
            <person name="Yamashiro T."/>
            <person name="Shiraishi A."/>
            <person name="Nakayama K."/>
            <person name="Satake H."/>
        </authorList>
    </citation>
    <scope>NUCLEOTIDE SEQUENCE</scope>
</reference>